<evidence type="ECO:0000256" key="4">
    <source>
        <dbReference type="SAM" id="MobiDB-lite"/>
    </source>
</evidence>
<evidence type="ECO:0000313" key="7">
    <source>
        <dbReference type="Proteomes" id="UP001174694"/>
    </source>
</evidence>
<dbReference type="PANTHER" id="PTHR20963:SF55">
    <property type="entry name" value="PHOSPHATASE, PUTATIVE-RELATED"/>
    <property type="match status" value="1"/>
</dbReference>
<dbReference type="Proteomes" id="UP001174694">
    <property type="component" value="Unassembled WGS sequence"/>
</dbReference>
<evidence type="ECO:0000256" key="2">
    <source>
        <dbReference type="ARBA" id="ARBA00012632"/>
    </source>
</evidence>
<comment type="caution">
    <text evidence="6">The sequence shown here is derived from an EMBL/GenBank/DDBJ whole genome shotgun (WGS) entry which is preliminary data.</text>
</comment>
<evidence type="ECO:0000313" key="6">
    <source>
        <dbReference type="EMBL" id="KAJ9157200.1"/>
    </source>
</evidence>
<keyword evidence="5" id="KW-0732">Signal</keyword>
<dbReference type="Pfam" id="PF00328">
    <property type="entry name" value="His_Phos_2"/>
    <property type="match status" value="1"/>
</dbReference>
<dbReference type="CDD" id="cd07061">
    <property type="entry name" value="HP_HAP_like"/>
    <property type="match status" value="1"/>
</dbReference>
<dbReference type="EMBL" id="JANBVO010000001">
    <property type="protein sequence ID" value="KAJ9157200.1"/>
    <property type="molecule type" value="Genomic_DNA"/>
</dbReference>
<dbReference type="Gene3D" id="3.40.50.1240">
    <property type="entry name" value="Phosphoglycerate mutase-like"/>
    <property type="match status" value="1"/>
</dbReference>
<evidence type="ECO:0000256" key="5">
    <source>
        <dbReference type="SAM" id="SignalP"/>
    </source>
</evidence>
<dbReference type="InterPro" id="IPR033379">
    <property type="entry name" value="Acid_Pase_AS"/>
</dbReference>
<feature type="signal peptide" evidence="5">
    <location>
        <begin position="1"/>
        <end position="19"/>
    </location>
</feature>
<gene>
    <name evidence="6" type="ORF">NKR23_g409</name>
</gene>
<dbReference type="EC" id="3.1.3.8" evidence="2"/>
<dbReference type="SUPFAM" id="SSF53254">
    <property type="entry name" value="Phosphoglycerate mutase-like"/>
    <property type="match status" value="1"/>
</dbReference>
<keyword evidence="3" id="KW-0378">Hydrolase</keyword>
<dbReference type="InterPro" id="IPR000560">
    <property type="entry name" value="His_Pase_clade-2"/>
</dbReference>
<evidence type="ECO:0000256" key="1">
    <source>
        <dbReference type="ARBA" id="ARBA00005375"/>
    </source>
</evidence>
<proteinExistence type="inferred from homology"/>
<organism evidence="6 7">
    <name type="scientific">Pleurostoma richardsiae</name>
    <dbReference type="NCBI Taxonomy" id="41990"/>
    <lineage>
        <taxon>Eukaryota</taxon>
        <taxon>Fungi</taxon>
        <taxon>Dikarya</taxon>
        <taxon>Ascomycota</taxon>
        <taxon>Pezizomycotina</taxon>
        <taxon>Sordariomycetes</taxon>
        <taxon>Sordariomycetidae</taxon>
        <taxon>Calosphaeriales</taxon>
        <taxon>Pleurostomataceae</taxon>
        <taxon>Pleurostoma</taxon>
    </lineage>
</organism>
<name>A0AA38S6M3_9PEZI</name>
<dbReference type="FunFam" id="3.40.50.1240:FF:000033">
    <property type="entry name" value="Chromosome 12, whole genome shotgun sequence"/>
    <property type="match status" value="1"/>
</dbReference>
<dbReference type="AlphaFoldDB" id="A0AA38S6M3"/>
<keyword evidence="7" id="KW-1185">Reference proteome</keyword>
<sequence length="552" mass="59817">MRIQLAPVAFLALVAHAAAQDQTTASAASYVGESTSDVYPPSSTAANSTEFPPESEVGFPGPTPTGVEAAAVQTAPAYPYNQGPSNQFPLVAPQPHGEDESSKFDISKYWGNLSPWYSLSSADYGLPDASPLAPEGCTITQVHLLYRHGARYPTSGAAPAQFAAKLANATEDGFEVTDDLAFLSNWTYKLGAELLTPFGRSQNFLLGVQHRQLYGELLNNFTKAGTIPVFRTESQDRMVKTAENFAAGFFGVPEYLDQVNIEILVETPGVNNSGAPYEVCTNSNVGSRGSIGSTAATKFANNAFNATLARLNSQVSGLNFTPTDAIAMLQLCSYETHALGYSAFCPLFSEEDFLNYEYYYDLSFYYNNGPGSPVAAAQGLGYLQEFVARFTGEYPKGWSALNRTFDNSSTYFPLNQSIYADATHEVVVLDTLTAFNLTALFDGPALSGTGNRKDNSFIASKVVPFATHFTVQVLECPAYKPTKQLRFIVNDAVIPVSKSYSGCPDDPYGLCPFDHAVSVLKDRIDEIDYNYDCFANYTATVGHNYNGRAPRT</sequence>
<comment type="similarity">
    <text evidence="1">Belongs to the histidine acid phosphatase family.</text>
</comment>
<dbReference type="GO" id="GO:0003993">
    <property type="term" value="F:acid phosphatase activity"/>
    <property type="evidence" value="ECO:0007669"/>
    <property type="project" value="TreeGrafter"/>
</dbReference>
<feature type="region of interest" description="Disordered" evidence="4">
    <location>
        <begin position="33"/>
        <end position="65"/>
    </location>
</feature>
<dbReference type="PROSITE" id="PS00616">
    <property type="entry name" value="HIS_ACID_PHOSPHAT_1"/>
    <property type="match status" value="1"/>
</dbReference>
<accession>A0AA38S6M3</accession>
<reference evidence="6" key="1">
    <citation type="submission" date="2022-07" db="EMBL/GenBank/DDBJ databases">
        <title>Fungi with potential for degradation of polypropylene.</title>
        <authorList>
            <person name="Gostincar C."/>
        </authorList>
    </citation>
    <scope>NUCLEOTIDE SEQUENCE</scope>
    <source>
        <strain evidence="6">EXF-13308</strain>
    </source>
</reference>
<feature type="chain" id="PRO_5041314902" description="3-phytase" evidence="5">
    <location>
        <begin position="20"/>
        <end position="552"/>
    </location>
</feature>
<dbReference type="InterPro" id="IPR029033">
    <property type="entry name" value="His_PPase_superfam"/>
</dbReference>
<protein>
    <recommendedName>
        <fullName evidence="2">3-phytase</fullName>
        <ecNumber evidence="2">3.1.3.8</ecNumber>
    </recommendedName>
</protein>
<evidence type="ECO:0000256" key="3">
    <source>
        <dbReference type="ARBA" id="ARBA00022801"/>
    </source>
</evidence>
<feature type="compositionally biased region" description="Polar residues" evidence="4">
    <location>
        <begin position="33"/>
        <end position="50"/>
    </location>
</feature>
<dbReference type="PANTHER" id="PTHR20963">
    <property type="entry name" value="MULTIPLE INOSITOL POLYPHOSPHATE PHOSPHATASE-RELATED"/>
    <property type="match status" value="1"/>
</dbReference>
<dbReference type="GO" id="GO:0016158">
    <property type="term" value="F:inositol hexakisphosphate 3-phosphatase activity"/>
    <property type="evidence" value="ECO:0007669"/>
    <property type="project" value="UniProtKB-EC"/>
</dbReference>